<evidence type="ECO:0000256" key="1">
    <source>
        <dbReference type="SAM" id="MobiDB-lite"/>
    </source>
</evidence>
<proteinExistence type="predicted"/>
<organism evidence="3 4">
    <name type="scientific">Marmota monax</name>
    <name type="common">Woodchuck</name>
    <dbReference type="NCBI Taxonomy" id="9995"/>
    <lineage>
        <taxon>Eukaryota</taxon>
        <taxon>Metazoa</taxon>
        <taxon>Chordata</taxon>
        <taxon>Craniata</taxon>
        <taxon>Vertebrata</taxon>
        <taxon>Euteleostomi</taxon>
        <taxon>Mammalia</taxon>
        <taxon>Eutheria</taxon>
        <taxon>Euarchontoglires</taxon>
        <taxon>Glires</taxon>
        <taxon>Rodentia</taxon>
        <taxon>Sciuromorpha</taxon>
        <taxon>Sciuridae</taxon>
        <taxon>Xerinae</taxon>
        <taxon>Marmotini</taxon>
        <taxon>Marmota</taxon>
    </lineage>
</organism>
<sequence>MAARESGKPEARDRRQVRHARPEAEASINTPPPPPAYTPRRRSLRDARSPAAGNWRAVDRKADRTDSPPLPPER</sequence>
<feature type="region of interest" description="Disordered" evidence="1">
    <location>
        <begin position="1"/>
        <end position="74"/>
    </location>
</feature>
<evidence type="ECO:0000313" key="4">
    <source>
        <dbReference type="Proteomes" id="UP000335636"/>
    </source>
</evidence>
<accession>A0A5E4D700</accession>
<name>A0A5E4D700_MARMO</name>
<reference evidence="2" key="2">
    <citation type="submission" date="2020-08" db="EMBL/GenBank/DDBJ databases">
        <authorList>
            <person name="Shumante A."/>
            <person name="Zimin A.V."/>
            <person name="Puiu D."/>
            <person name="Salzberg S.L."/>
        </authorList>
    </citation>
    <scope>NUCLEOTIDE SEQUENCE</scope>
    <source>
        <strain evidence="2">WC2-LM</strain>
        <tissue evidence="2">Liver</tissue>
    </source>
</reference>
<dbReference type="AlphaFoldDB" id="A0A5E4D700"/>
<feature type="compositionally biased region" description="Basic and acidic residues" evidence="1">
    <location>
        <begin position="1"/>
        <end position="24"/>
    </location>
</feature>
<reference evidence="3 4" key="1">
    <citation type="submission" date="2019-04" db="EMBL/GenBank/DDBJ databases">
        <authorList>
            <person name="Alioto T."/>
            <person name="Alioto T."/>
        </authorList>
    </citation>
    <scope>NUCLEOTIDE SEQUENCE [LARGE SCALE GENOMIC DNA]</scope>
</reference>
<protein>
    <submittedName>
        <fullName evidence="3">Uncharacterized protein</fullName>
    </submittedName>
</protein>
<dbReference type="EMBL" id="WJEC01000394">
    <property type="protein sequence ID" value="KAF7483258.1"/>
    <property type="molecule type" value="Genomic_DNA"/>
</dbReference>
<evidence type="ECO:0000313" key="3">
    <source>
        <dbReference type="EMBL" id="VTJ88599.1"/>
    </source>
</evidence>
<evidence type="ECO:0000313" key="2">
    <source>
        <dbReference type="EMBL" id="KAF7483258.1"/>
    </source>
</evidence>
<dbReference type="Proteomes" id="UP000662637">
    <property type="component" value="Unassembled WGS sequence"/>
</dbReference>
<feature type="compositionally biased region" description="Basic and acidic residues" evidence="1">
    <location>
        <begin position="57"/>
        <end position="74"/>
    </location>
</feature>
<dbReference type="EMBL" id="CABDUW010003029">
    <property type="protein sequence ID" value="VTJ88599.1"/>
    <property type="molecule type" value="Genomic_DNA"/>
</dbReference>
<dbReference type="Proteomes" id="UP000335636">
    <property type="component" value="Unassembled WGS sequence"/>
</dbReference>
<keyword evidence="4" id="KW-1185">Reference proteome</keyword>
<gene>
    <name evidence="2" type="ORF">GHT09_005259</name>
    <name evidence="3" type="ORF">MONAX_5E013448</name>
</gene>